<dbReference type="PANTHER" id="PTHR21576">
    <property type="entry name" value="UNCHARACTERIZED NODULIN-LIKE PROTEIN"/>
    <property type="match status" value="1"/>
</dbReference>
<name>A0A9P5PFZ3_9AGAR</name>
<dbReference type="Proteomes" id="UP000772434">
    <property type="component" value="Unassembled WGS sequence"/>
</dbReference>
<keyword evidence="3 5" id="KW-1133">Transmembrane helix</keyword>
<accession>A0A9P5PFZ3</accession>
<reference evidence="7" key="1">
    <citation type="submission" date="2020-11" db="EMBL/GenBank/DDBJ databases">
        <authorList>
            <consortium name="DOE Joint Genome Institute"/>
            <person name="Ahrendt S."/>
            <person name="Riley R."/>
            <person name="Andreopoulos W."/>
            <person name="Labutti K."/>
            <person name="Pangilinan J."/>
            <person name="Ruiz-Duenas F.J."/>
            <person name="Barrasa J.M."/>
            <person name="Sanchez-Garcia M."/>
            <person name="Camarero S."/>
            <person name="Miyauchi S."/>
            <person name="Serrano A."/>
            <person name="Linde D."/>
            <person name="Babiker R."/>
            <person name="Drula E."/>
            <person name="Ayuso-Fernandez I."/>
            <person name="Pacheco R."/>
            <person name="Padilla G."/>
            <person name="Ferreira P."/>
            <person name="Barriuso J."/>
            <person name="Kellner H."/>
            <person name="Castanera R."/>
            <person name="Alfaro M."/>
            <person name="Ramirez L."/>
            <person name="Pisabarro A.G."/>
            <person name="Kuo A."/>
            <person name="Tritt A."/>
            <person name="Lipzen A."/>
            <person name="He G."/>
            <person name="Yan M."/>
            <person name="Ng V."/>
            <person name="Cullen D."/>
            <person name="Martin F."/>
            <person name="Rosso M.-N."/>
            <person name="Henrissat B."/>
            <person name="Hibbett D."/>
            <person name="Martinez A.T."/>
            <person name="Grigoriev I.V."/>
        </authorList>
    </citation>
    <scope>NUCLEOTIDE SEQUENCE</scope>
    <source>
        <strain evidence="7">AH 40177</strain>
    </source>
</reference>
<feature type="transmembrane region" description="Helical" evidence="5">
    <location>
        <begin position="153"/>
        <end position="176"/>
    </location>
</feature>
<dbReference type="SUPFAM" id="SSF103473">
    <property type="entry name" value="MFS general substrate transporter"/>
    <property type="match status" value="1"/>
</dbReference>
<evidence type="ECO:0000313" key="8">
    <source>
        <dbReference type="Proteomes" id="UP000772434"/>
    </source>
</evidence>
<evidence type="ECO:0000313" key="7">
    <source>
        <dbReference type="EMBL" id="KAF9062604.1"/>
    </source>
</evidence>
<sequence length="506" mass="54413">MAARPASHFGPRPVITLLVSLLVALASGTNYVFSAYAPQLAARLHISHTQLNAIALAGNVGVYSSSPLWGITADKVGPQLNLFPGFCFLLAGYSGIRIIYDNGISASESSASTSVILLLVFFTLMTGVGSAGGYTTALNVTARSFPDSLRGSALGLVVSGFGLSAFIFSFIAQHVFPGKTSYLLLTLALGSALPPLIGVFVIKPIPLSAPSIHETVAVVTDDVDSRTPLIPPISQNAFAESSFASESNSSWGINEVRKKSIPEDSALLQHFHGRKLFASVDFWILFCSLSLLSGVGLMYINNVGSIAQVLYIHEHPSNYNPIEISKWQATQVSTISMISFSGRILIGLLSDFTKAHWNIPRSYLFVLVPLCVLASQILLASHINVVSELWKSSALLGLGYGMLFSLSTTIVTEWFGLAHFSETLGFLTLSPLVGGNVFSIAFGRNLDRHSNAEIPTGLSLEVCLEGRSCYVDTLYLTIAGCVVAVFLSLWAAWRDRIRRAEKRLSE</sequence>
<protein>
    <submittedName>
        <fullName evidence="7">Major facilitator superfamily domain-containing protein</fullName>
    </submittedName>
</protein>
<dbReference type="Gene3D" id="1.20.1250.20">
    <property type="entry name" value="MFS general substrate transporter like domains"/>
    <property type="match status" value="2"/>
</dbReference>
<gene>
    <name evidence="7" type="ORF">BDP27DRAFT_1336396</name>
</gene>
<dbReference type="Pfam" id="PF07690">
    <property type="entry name" value="MFS_1"/>
    <property type="match status" value="1"/>
</dbReference>
<dbReference type="GO" id="GO:0022857">
    <property type="term" value="F:transmembrane transporter activity"/>
    <property type="evidence" value="ECO:0007669"/>
    <property type="project" value="InterPro"/>
</dbReference>
<evidence type="ECO:0000256" key="4">
    <source>
        <dbReference type="ARBA" id="ARBA00023136"/>
    </source>
</evidence>
<feature type="chain" id="PRO_5040360289" evidence="6">
    <location>
        <begin position="29"/>
        <end position="506"/>
    </location>
</feature>
<feature type="transmembrane region" description="Helical" evidence="5">
    <location>
        <begin position="115"/>
        <end position="141"/>
    </location>
</feature>
<feature type="transmembrane region" description="Helical" evidence="5">
    <location>
        <begin position="474"/>
        <end position="493"/>
    </location>
</feature>
<feature type="transmembrane region" description="Helical" evidence="5">
    <location>
        <begin position="50"/>
        <end position="70"/>
    </location>
</feature>
<feature type="transmembrane region" description="Helical" evidence="5">
    <location>
        <begin position="182"/>
        <end position="202"/>
    </location>
</feature>
<dbReference type="AlphaFoldDB" id="A0A9P5PFZ3"/>
<organism evidence="7 8">
    <name type="scientific">Rhodocollybia butyracea</name>
    <dbReference type="NCBI Taxonomy" id="206335"/>
    <lineage>
        <taxon>Eukaryota</taxon>
        <taxon>Fungi</taxon>
        <taxon>Dikarya</taxon>
        <taxon>Basidiomycota</taxon>
        <taxon>Agaricomycotina</taxon>
        <taxon>Agaricomycetes</taxon>
        <taxon>Agaricomycetidae</taxon>
        <taxon>Agaricales</taxon>
        <taxon>Marasmiineae</taxon>
        <taxon>Omphalotaceae</taxon>
        <taxon>Rhodocollybia</taxon>
    </lineage>
</organism>
<feature type="signal peptide" evidence="6">
    <location>
        <begin position="1"/>
        <end position="28"/>
    </location>
</feature>
<evidence type="ECO:0000256" key="3">
    <source>
        <dbReference type="ARBA" id="ARBA00022989"/>
    </source>
</evidence>
<keyword evidence="4 5" id="KW-0472">Membrane</keyword>
<dbReference type="EMBL" id="JADNRY010000167">
    <property type="protein sequence ID" value="KAF9062604.1"/>
    <property type="molecule type" value="Genomic_DNA"/>
</dbReference>
<keyword evidence="6" id="KW-0732">Signal</keyword>
<dbReference type="GO" id="GO:0000329">
    <property type="term" value="C:fungal-type vacuole membrane"/>
    <property type="evidence" value="ECO:0007669"/>
    <property type="project" value="TreeGrafter"/>
</dbReference>
<feature type="transmembrane region" description="Helical" evidence="5">
    <location>
        <begin position="282"/>
        <end position="300"/>
    </location>
</feature>
<proteinExistence type="predicted"/>
<feature type="transmembrane region" description="Helical" evidence="5">
    <location>
        <begin position="82"/>
        <end position="100"/>
    </location>
</feature>
<keyword evidence="2 5" id="KW-0812">Transmembrane</keyword>
<evidence type="ECO:0000256" key="5">
    <source>
        <dbReference type="SAM" id="Phobius"/>
    </source>
</evidence>
<feature type="transmembrane region" description="Helical" evidence="5">
    <location>
        <begin position="362"/>
        <end position="383"/>
    </location>
</feature>
<evidence type="ECO:0000256" key="2">
    <source>
        <dbReference type="ARBA" id="ARBA00022692"/>
    </source>
</evidence>
<dbReference type="InterPro" id="IPR036259">
    <property type="entry name" value="MFS_trans_sf"/>
</dbReference>
<comment type="caution">
    <text evidence="7">The sequence shown here is derived from an EMBL/GenBank/DDBJ whole genome shotgun (WGS) entry which is preliminary data.</text>
</comment>
<feature type="transmembrane region" description="Helical" evidence="5">
    <location>
        <begin position="424"/>
        <end position="442"/>
    </location>
</feature>
<keyword evidence="8" id="KW-1185">Reference proteome</keyword>
<evidence type="ECO:0000256" key="6">
    <source>
        <dbReference type="SAM" id="SignalP"/>
    </source>
</evidence>
<comment type="subcellular location">
    <subcellularLocation>
        <location evidence="1">Membrane</location>
        <topology evidence="1">Multi-pass membrane protein</topology>
    </subcellularLocation>
</comment>
<evidence type="ECO:0000256" key="1">
    <source>
        <dbReference type="ARBA" id="ARBA00004141"/>
    </source>
</evidence>
<dbReference type="PANTHER" id="PTHR21576:SF158">
    <property type="entry name" value="RIBOSOMAL RNA-PROCESSING PROTEIN 12-LIKE CONSERVED DOMAIN-CONTAINING PROTEIN"/>
    <property type="match status" value="1"/>
</dbReference>
<dbReference type="OrthoDB" id="410267at2759"/>
<dbReference type="InterPro" id="IPR011701">
    <property type="entry name" value="MFS"/>
</dbReference>
<feature type="transmembrane region" description="Helical" evidence="5">
    <location>
        <begin position="395"/>
        <end position="417"/>
    </location>
</feature>